<comment type="subcellular location">
    <subcellularLocation>
        <location evidence="2">Cell membrane</location>
    </subcellularLocation>
    <subcellularLocation>
        <location evidence="1">Membrane</location>
        <topology evidence="1">Single-pass membrane protein</topology>
    </subcellularLocation>
</comment>
<evidence type="ECO:0000313" key="13">
    <source>
        <dbReference type="EMBL" id="QDV39733.1"/>
    </source>
</evidence>
<keyword evidence="5" id="KW-0732">Signal</keyword>
<dbReference type="Proteomes" id="UP000317835">
    <property type="component" value="Plasmid pElP_5"/>
</dbReference>
<dbReference type="InterPro" id="IPR019316">
    <property type="entry name" value="G8_domain"/>
</dbReference>
<dbReference type="PROSITE" id="PS51484">
    <property type="entry name" value="G8"/>
    <property type="match status" value="1"/>
</dbReference>
<dbReference type="Gene3D" id="3.90.182.10">
    <property type="entry name" value="Toxin - Anthrax Protective Antigen,domain 1"/>
    <property type="match status" value="2"/>
</dbReference>
<dbReference type="Pfam" id="PF24606">
    <property type="entry name" value="CEMIP_beta-hel"/>
    <property type="match status" value="1"/>
</dbReference>
<gene>
    <name evidence="13" type="primary">pagA</name>
    <name evidence="13" type="ORF">ElP_77070</name>
</gene>
<evidence type="ECO:0000256" key="8">
    <source>
        <dbReference type="ARBA" id="ARBA00023136"/>
    </source>
</evidence>
<feature type="domain" description="G8" evidence="11">
    <location>
        <begin position="1109"/>
        <end position="1234"/>
    </location>
</feature>
<dbReference type="OrthoDB" id="227223at2"/>
<dbReference type="KEGG" id="tpla:ElP_77070"/>
<dbReference type="InterPro" id="IPR032812">
    <property type="entry name" value="SbsA_Ig"/>
</dbReference>
<evidence type="ECO:0000313" key="14">
    <source>
        <dbReference type="Proteomes" id="UP000317835"/>
    </source>
</evidence>
<feature type="compositionally biased region" description="Pro residues" evidence="10">
    <location>
        <begin position="451"/>
        <end position="462"/>
    </location>
</feature>
<dbReference type="Pfam" id="PF07691">
    <property type="entry name" value="PA14"/>
    <property type="match status" value="2"/>
</dbReference>
<dbReference type="PANTHER" id="PTHR46769:SF2">
    <property type="entry name" value="FIBROCYSTIN-L ISOFORM 2 PRECURSOR-RELATED"/>
    <property type="match status" value="1"/>
</dbReference>
<dbReference type="Pfam" id="PF10162">
    <property type="entry name" value="G8"/>
    <property type="match status" value="1"/>
</dbReference>
<feature type="region of interest" description="Disordered" evidence="10">
    <location>
        <begin position="12"/>
        <end position="35"/>
    </location>
</feature>
<feature type="domain" description="PA14" evidence="12">
    <location>
        <begin position="464"/>
        <end position="601"/>
    </location>
</feature>
<geneLocation type="plasmid" evidence="14">
    <name>pelp_5</name>
</geneLocation>
<evidence type="ECO:0000256" key="7">
    <source>
        <dbReference type="ARBA" id="ARBA00022989"/>
    </source>
</evidence>
<evidence type="ECO:0000256" key="6">
    <source>
        <dbReference type="ARBA" id="ARBA00022737"/>
    </source>
</evidence>
<dbReference type="InterPro" id="IPR052387">
    <property type="entry name" value="Fibrocystin"/>
</dbReference>
<evidence type="ECO:0000256" key="9">
    <source>
        <dbReference type="ARBA" id="ARBA00023180"/>
    </source>
</evidence>
<dbReference type="SMART" id="SM01225">
    <property type="entry name" value="G8"/>
    <property type="match status" value="1"/>
</dbReference>
<dbReference type="SMART" id="SM00710">
    <property type="entry name" value="PbH1"/>
    <property type="match status" value="8"/>
</dbReference>
<dbReference type="InterPro" id="IPR006626">
    <property type="entry name" value="PbH1"/>
</dbReference>
<feature type="region of interest" description="Disordered" evidence="10">
    <location>
        <begin position="603"/>
        <end position="623"/>
    </location>
</feature>
<dbReference type="SUPFAM" id="SSF51126">
    <property type="entry name" value="Pectin lyase-like"/>
    <property type="match status" value="2"/>
</dbReference>
<keyword evidence="6" id="KW-0677">Repeat</keyword>
<feature type="compositionally biased region" description="Basic residues" evidence="10">
    <location>
        <begin position="20"/>
        <end position="34"/>
    </location>
</feature>
<evidence type="ECO:0000259" key="12">
    <source>
        <dbReference type="PROSITE" id="PS51820"/>
    </source>
</evidence>
<evidence type="ECO:0000256" key="3">
    <source>
        <dbReference type="ARBA" id="ARBA00022475"/>
    </source>
</evidence>
<keyword evidence="14" id="KW-1185">Reference proteome</keyword>
<feature type="region of interest" description="Disordered" evidence="10">
    <location>
        <begin position="428"/>
        <end position="467"/>
    </location>
</feature>
<dbReference type="InterPro" id="IPR037524">
    <property type="entry name" value="PA14/GLEYA"/>
</dbReference>
<dbReference type="InterPro" id="IPR055401">
    <property type="entry name" value="CEMIP_beta-hel_dom"/>
</dbReference>
<evidence type="ECO:0000256" key="5">
    <source>
        <dbReference type="ARBA" id="ARBA00022729"/>
    </source>
</evidence>
<keyword evidence="13" id="KW-0614">Plasmid</keyword>
<dbReference type="PANTHER" id="PTHR46769">
    <property type="entry name" value="POLYCYSTIC KIDNEY AND HEPATIC DISEASE 1 (AUTOSOMAL RECESSIVE)-LIKE 1"/>
    <property type="match status" value="1"/>
</dbReference>
<name>A0A518HFU4_9BACT</name>
<dbReference type="InterPro" id="IPR011658">
    <property type="entry name" value="PA14_dom"/>
</dbReference>
<keyword evidence="8" id="KW-0472">Membrane</keyword>
<organism evidence="13 14">
    <name type="scientific">Tautonia plasticadhaerens</name>
    <dbReference type="NCBI Taxonomy" id="2527974"/>
    <lineage>
        <taxon>Bacteria</taxon>
        <taxon>Pseudomonadati</taxon>
        <taxon>Planctomycetota</taxon>
        <taxon>Planctomycetia</taxon>
        <taxon>Isosphaerales</taxon>
        <taxon>Isosphaeraceae</taxon>
        <taxon>Tautonia</taxon>
    </lineage>
</organism>
<proteinExistence type="predicted"/>
<dbReference type="Pfam" id="PF13205">
    <property type="entry name" value="Big_5"/>
    <property type="match status" value="3"/>
</dbReference>
<protein>
    <submittedName>
        <fullName evidence="13">Protective antigen</fullName>
    </submittedName>
</protein>
<reference evidence="13 14" key="1">
    <citation type="submission" date="2019-02" db="EMBL/GenBank/DDBJ databases">
        <title>Deep-cultivation of Planctomycetes and their phenomic and genomic characterization uncovers novel biology.</title>
        <authorList>
            <person name="Wiegand S."/>
            <person name="Jogler M."/>
            <person name="Boedeker C."/>
            <person name="Pinto D."/>
            <person name="Vollmers J."/>
            <person name="Rivas-Marin E."/>
            <person name="Kohn T."/>
            <person name="Peeters S.H."/>
            <person name="Heuer A."/>
            <person name="Rast P."/>
            <person name="Oberbeckmann S."/>
            <person name="Bunk B."/>
            <person name="Jeske O."/>
            <person name="Meyerdierks A."/>
            <person name="Storesund J.E."/>
            <person name="Kallscheuer N."/>
            <person name="Luecker S."/>
            <person name="Lage O.M."/>
            <person name="Pohl T."/>
            <person name="Merkel B.J."/>
            <person name="Hornburger P."/>
            <person name="Mueller R.-W."/>
            <person name="Bruemmer F."/>
            <person name="Labrenz M."/>
            <person name="Spormann A.M."/>
            <person name="Op den Camp H."/>
            <person name="Overmann J."/>
            <person name="Amann R."/>
            <person name="Jetten M.S.M."/>
            <person name="Mascher T."/>
            <person name="Medema M.H."/>
            <person name="Devos D.P."/>
            <person name="Kaster A.-K."/>
            <person name="Ovreas L."/>
            <person name="Rohde M."/>
            <person name="Galperin M.Y."/>
            <person name="Jogler C."/>
        </authorList>
    </citation>
    <scope>NUCLEOTIDE SEQUENCE [LARGE SCALE GENOMIC DNA]</scope>
    <source>
        <strain evidence="13 14">ElP</strain>
        <plasmid evidence="14">pelp_5</plasmid>
    </source>
</reference>
<dbReference type="RefSeq" id="WP_145280044.1">
    <property type="nucleotide sequence ID" value="NZ_CP036431.1"/>
</dbReference>
<dbReference type="SMART" id="SM00758">
    <property type="entry name" value="PA14"/>
    <property type="match status" value="2"/>
</dbReference>
<keyword evidence="9" id="KW-0325">Glycoprotein</keyword>
<keyword evidence="3" id="KW-1003">Cell membrane</keyword>
<dbReference type="Gene3D" id="2.160.20.10">
    <property type="entry name" value="Single-stranded right-handed beta-helix, Pectin lyase-like"/>
    <property type="match status" value="2"/>
</dbReference>
<accession>A0A518HFU4</accession>
<evidence type="ECO:0000256" key="1">
    <source>
        <dbReference type="ARBA" id="ARBA00004167"/>
    </source>
</evidence>
<dbReference type="SUPFAM" id="SSF56988">
    <property type="entry name" value="Anthrax protective antigen"/>
    <property type="match status" value="2"/>
</dbReference>
<feature type="domain" description="PA14" evidence="12">
    <location>
        <begin position="717"/>
        <end position="854"/>
    </location>
</feature>
<dbReference type="GO" id="GO:0005886">
    <property type="term" value="C:plasma membrane"/>
    <property type="evidence" value="ECO:0007669"/>
    <property type="project" value="UniProtKB-SubCell"/>
</dbReference>
<sequence>MASSSLTRQLSSLLSAGQRRANRAGDRRRSRSRSIGRFEDLEPRVLLRSPLAAPSLGAPPAPGPNAIWVDTAAELSQAVGNLQSGQTIVIEPGTYNLTGTLYVGNGRQVVGATIRGATDDFGDVVLRGRGMDNASFGSVPHGIAVYNAQDLTIANLSIGGVYYHPIDLQGASGADRVRIYHTRLFDAGEQFIKANPGGGGVDDVTVAYSLIEYTSGPPTTDHGSGVGYTNGISAHEADRWTIQHNTFRNFHTPDSASSNLWNPAVLMWNHSTDTIIEGNTFIDTDRAIAFGLYDNSGSDHRGGIIRNNFVYMRPGLFSASRRSASDAQIIVWDSPNTKVYHNTILTSGNTAKSIEARWGTSGLEIRNNLADAPIGSRDGATYGESGNYLGATASMFVAPGAGALHLVQNSGTSASVIDRGDPSVAVTTDWDGGARLTGAGPDIGADELQVAPPPPPPPPPPVGGDGDGLSATYYNNMNFTGSTVARVDPTVNFDWGNGSPSSAIGADTYSARWSGQVEAPASGTFTFYTVGDDGVRLWVDGRLLVDNWSDHAPVEDSGRIALEAGRRYDVRMEYYENGGGAVARLLWSGPSTPKAVVPRSRLYSGGGGGDATAPTVTSRSPEPGAINVPAGSSVTATFDEAVSAGTIAFELRDGSGATVPGSVSYDAATRTATLDPAADLALAATYTARLSGAADGSGNVMAPVEWSFSTASAPVGGDGDGLSATYYNNMNFTGSTVARVDPTVNFDWGNGSPSSAIGADTYSARWSGQVEAPASGTFTFYTVGDDGVRLWVDGRLLVDNWSDHAPVEDSGRIALEAGRRYDVRMEYYENGGGAVARLLWSGPSTPKAVVPRSRLYSGGGGGDATAPTVRLTSPANGRNDVPVGAGVVAVFSEPVDPGSIAFTLRGGGAEVPAALSYDASTYAATLQPNSPLSYSTSYTAAVTDATDLAGNPLAASATLQFTTVASSAVDTTPPTVTGRSPTAGASGVALGSNVTATFSESVQPGTIRFTLREAGGMEVPATLSHADASRTATLDPASNLMPSGTYTATVGGARDQAGNAMSDVSWTFTTAASAPPPGEFIETHHGRIPNFGANPTITTVASGDWSDPATWAGDRLPRAGDIVSILAGHDVTYDVVSNIQVDTVAIQTGGLLDFEPAIDTRLTTRNLLVMAGGELRIGTEADPVAADRTAEIVFADLPIDTSIDPERYGNGLIGLGRVTIHGAPIPSTFIRLAAEPQAGDRTIRLAEPATGWRTGDRIYLPDTRQLDWNEQDGNYVPQWEYLTLQGISSDGMTLTLSSALRFDHLGARDGDGVLRFLPHAADMSRHVSIRSANPSGTRGHTMFTSRADVDIRYAAFEGLGRTRNVADDNTTFDANGRATHIGTNQAGRYPVHFHHLVGPETPPDDGYQFTLVGNAVTDPRDSMTFRWGITLHDSHYGLVSDNVVNNWAGAGIVTEDGSESFNTIEGNFVSRISGTGERIDEDGAAGTGFWLRGPNNYVRDNVAVNIRGGTYSYGFNVFAHYLGSVRIPAAQGADKMMDGQSTTVDMNATPLLEFARNETYGATRNGLALWWLGAYYREARGDAGVVEDFRVWHQHGWGSFVYETNNLTLDGFVDQGDMTGRITGYWAKGLYFADYMQRGLVIRDADIQGMEVGIDMPYVADGTTLVEGGYLRNRSNITVVPMHSVNGSDDLPPRRHVIRDVLFAAPAGASLLAVGMYYESNVGGTPTNRSQIDEVFVYNHNRVAGDNFQVYYPETAPPNALTRPGIRGRIRPI</sequence>
<evidence type="ECO:0000256" key="2">
    <source>
        <dbReference type="ARBA" id="ARBA00004236"/>
    </source>
</evidence>
<keyword evidence="7" id="KW-1133">Transmembrane helix</keyword>
<dbReference type="InterPro" id="IPR011050">
    <property type="entry name" value="Pectin_lyase_fold/virulence"/>
</dbReference>
<dbReference type="Gene3D" id="2.60.40.1220">
    <property type="match status" value="3"/>
</dbReference>
<dbReference type="InterPro" id="IPR012334">
    <property type="entry name" value="Pectin_lyas_fold"/>
</dbReference>
<evidence type="ECO:0000256" key="10">
    <source>
        <dbReference type="SAM" id="MobiDB-lite"/>
    </source>
</evidence>
<evidence type="ECO:0000256" key="4">
    <source>
        <dbReference type="ARBA" id="ARBA00022692"/>
    </source>
</evidence>
<dbReference type="InterPro" id="IPR014755">
    <property type="entry name" value="Cu-Rt/internalin_Ig-like"/>
</dbReference>
<keyword evidence="4" id="KW-0812">Transmembrane</keyword>
<evidence type="ECO:0000259" key="11">
    <source>
        <dbReference type="PROSITE" id="PS51484"/>
    </source>
</evidence>
<dbReference type="EMBL" id="CP036431">
    <property type="protein sequence ID" value="QDV39733.1"/>
    <property type="molecule type" value="Genomic_DNA"/>
</dbReference>
<dbReference type="PROSITE" id="PS51820">
    <property type="entry name" value="PA14"/>
    <property type="match status" value="2"/>
</dbReference>